<evidence type="ECO:0000259" key="10">
    <source>
        <dbReference type="Pfam" id="PF05193"/>
    </source>
</evidence>
<evidence type="ECO:0000256" key="4">
    <source>
        <dbReference type="ARBA" id="ARBA00022723"/>
    </source>
</evidence>
<sequence>MKKIILILSIFLSICFGFKNDENLKIGKLDNGFSYYLYKNQTPKDSISLILYFKVGSSDELENERGIAHFVEHMAFNGTKDYTKNDLIKALESLGVKFGADLNAATSFNETIYKLDIKKENLDKALSVLSNMGFKALFEKGDLEAEKGVIIEEERNRKNAYVRIMDQGLKYFYPNSIYASRLPIGDMNIIKNAIPALLKGFYNKFYTPNNAKLIIVGDFNESETKTLIKKYFDNIKNNDFAKRADKSISYFNDLVIFNPNDEEIVNNSVSIMFEDTPYKLNSIENLEKEYKNRFISKMFSLLNEKRKSKSKTLLTTNYYDINLYNSKKLNSFYATVVKDDVNASLSELISIIKTVQKNGFNKDDFLSAKKELLAQNLANFEKKQKRYNSEIVSEILNLIEDDTTFLSPKDEKEISQNIIDKITLDEINKEFKKSISSSGVLVNLTTKKPISLSKDEFKILQENAQILENDSLNLPKTILEKKIANKSPISSSIDKNLIYKFEFENGAKVYFKEINTNKDTIYFKAFKKGGLTNFDDIINLNFAINISNGSGIGKFNDYEVRKITAGQMFEYKKFIDKTSLGYIGNAQVKDFENLLKAFFTDFENPKIDDEYLKRYQTLALDLLAKNLNHPDYKFEKEFNEFYFNNSYKMRFSSKDDILNLDKNNLENMLKKAFLNAGEYDFVFVGDMSPKEFIKISKNYIGNLSADKNQTFIKDDGIRQILGRKNFTRKYLQENSSKNSIFINSYDLNYTPKNALALSLGTDILNILLREKIREEDSMVYGIYAHNELQNKPYQEASISIYFTSDVKNINTIVKNVKNIINLLKTSYDDEKELKSVKLALKVKLEKLYQTPNFWLNQLSQDLLYKNYFYNYDEMMSLIDSITLNDIKRVVNLAYNLDNFIVKSNIYKGAK</sequence>
<name>A0A2I1NC96_9BACT</name>
<dbReference type="PROSITE" id="PS00143">
    <property type="entry name" value="INSULINASE"/>
    <property type="match status" value="1"/>
</dbReference>
<dbReference type="InterPro" id="IPR007863">
    <property type="entry name" value="Peptidase_M16_C"/>
</dbReference>
<dbReference type="AlphaFoldDB" id="A0A2I1NC96"/>
<dbReference type="InterPro" id="IPR011765">
    <property type="entry name" value="Pept_M16_N"/>
</dbReference>
<evidence type="ECO:0000313" key="11">
    <source>
        <dbReference type="EMBL" id="PKZ29981.1"/>
    </source>
</evidence>
<evidence type="ECO:0000256" key="2">
    <source>
        <dbReference type="ARBA" id="ARBA00007261"/>
    </source>
</evidence>
<comment type="caution">
    <text evidence="11">The sequence shown here is derived from an EMBL/GenBank/DDBJ whole genome shotgun (WGS) entry which is preliminary data.</text>
</comment>
<evidence type="ECO:0000259" key="9">
    <source>
        <dbReference type="Pfam" id="PF00675"/>
    </source>
</evidence>
<proteinExistence type="inferred from homology"/>
<accession>A0A2I1NC96</accession>
<dbReference type="PANTHER" id="PTHR43690">
    <property type="entry name" value="NARDILYSIN"/>
    <property type="match status" value="1"/>
</dbReference>
<comment type="similarity">
    <text evidence="2 8">Belongs to the peptidase M16 family.</text>
</comment>
<evidence type="ECO:0000313" key="12">
    <source>
        <dbReference type="Proteomes" id="UP000234639"/>
    </source>
</evidence>
<dbReference type="PANTHER" id="PTHR43690:SF17">
    <property type="entry name" value="PROTEIN YHJJ"/>
    <property type="match status" value="1"/>
</dbReference>
<keyword evidence="5" id="KW-0378">Hydrolase</keyword>
<keyword evidence="7" id="KW-0482">Metalloprotease</keyword>
<gene>
    <name evidence="11" type="ORF">CYJ41_00650</name>
</gene>
<evidence type="ECO:0000256" key="5">
    <source>
        <dbReference type="ARBA" id="ARBA00022801"/>
    </source>
</evidence>
<feature type="domain" description="Peptidase M16 N-terminal" evidence="9">
    <location>
        <begin position="37"/>
        <end position="159"/>
    </location>
</feature>
<dbReference type="Gene3D" id="3.30.830.10">
    <property type="entry name" value="Metalloenzyme, LuxS/M16 peptidase-like"/>
    <property type="match status" value="4"/>
</dbReference>
<evidence type="ECO:0000256" key="1">
    <source>
        <dbReference type="ARBA" id="ARBA00001947"/>
    </source>
</evidence>
<dbReference type="SUPFAM" id="SSF63411">
    <property type="entry name" value="LuxS/MPP-like metallohydrolase"/>
    <property type="match status" value="4"/>
</dbReference>
<comment type="cofactor">
    <cofactor evidence="1">
        <name>Zn(2+)</name>
        <dbReference type="ChEBI" id="CHEBI:29105"/>
    </cofactor>
</comment>
<dbReference type="EMBL" id="PKHU01000001">
    <property type="protein sequence ID" value="PKZ29981.1"/>
    <property type="molecule type" value="Genomic_DNA"/>
</dbReference>
<evidence type="ECO:0000256" key="6">
    <source>
        <dbReference type="ARBA" id="ARBA00022833"/>
    </source>
</evidence>
<dbReference type="GO" id="GO:0006508">
    <property type="term" value="P:proteolysis"/>
    <property type="evidence" value="ECO:0007669"/>
    <property type="project" value="UniProtKB-KW"/>
</dbReference>
<keyword evidence="3" id="KW-0645">Protease</keyword>
<dbReference type="Pfam" id="PF00675">
    <property type="entry name" value="Peptidase_M16"/>
    <property type="match status" value="1"/>
</dbReference>
<protein>
    <submittedName>
        <fullName evidence="11">Insulinase family protein</fullName>
    </submittedName>
</protein>
<organism evidence="11 12">
    <name type="scientific">Campylobacter ureolyticus</name>
    <dbReference type="NCBI Taxonomy" id="827"/>
    <lineage>
        <taxon>Bacteria</taxon>
        <taxon>Pseudomonadati</taxon>
        <taxon>Campylobacterota</taxon>
        <taxon>Epsilonproteobacteria</taxon>
        <taxon>Campylobacterales</taxon>
        <taxon>Campylobacteraceae</taxon>
        <taxon>Campylobacter</taxon>
    </lineage>
</organism>
<dbReference type="RefSeq" id="WP_101636470.1">
    <property type="nucleotide sequence ID" value="NZ_PKHU01000001.1"/>
</dbReference>
<dbReference type="InterPro" id="IPR001431">
    <property type="entry name" value="Pept_M16_Zn_BS"/>
</dbReference>
<keyword evidence="6" id="KW-0862">Zinc</keyword>
<dbReference type="GO" id="GO:0046872">
    <property type="term" value="F:metal ion binding"/>
    <property type="evidence" value="ECO:0007669"/>
    <property type="project" value="UniProtKB-KW"/>
</dbReference>
<dbReference type="GO" id="GO:0004222">
    <property type="term" value="F:metalloendopeptidase activity"/>
    <property type="evidence" value="ECO:0007669"/>
    <property type="project" value="InterPro"/>
</dbReference>
<dbReference type="InterPro" id="IPR050626">
    <property type="entry name" value="Peptidase_M16"/>
</dbReference>
<reference evidence="11 12" key="1">
    <citation type="submission" date="2017-12" db="EMBL/GenBank/DDBJ databases">
        <title>Phylogenetic diversity of female urinary microbiome.</title>
        <authorList>
            <person name="Thomas-White K."/>
            <person name="Wolfe A.J."/>
        </authorList>
    </citation>
    <scope>NUCLEOTIDE SEQUENCE [LARGE SCALE GENOMIC DNA]</scope>
    <source>
        <strain evidence="11 12">UMB0112</strain>
    </source>
</reference>
<keyword evidence="4" id="KW-0479">Metal-binding</keyword>
<dbReference type="InterPro" id="IPR011249">
    <property type="entry name" value="Metalloenz_LuxS/M16"/>
</dbReference>
<feature type="domain" description="Peptidase M16 C-terminal" evidence="10">
    <location>
        <begin position="198"/>
        <end position="372"/>
    </location>
</feature>
<feature type="domain" description="Peptidase M16 C-terminal" evidence="10">
    <location>
        <begin position="673"/>
        <end position="839"/>
    </location>
</feature>
<dbReference type="Proteomes" id="UP000234639">
    <property type="component" value="Unassembled WGS sequence"/>
</dbReference>
<evidence type="ECO:0000256" key="7">
    <source>
        <dbReference type="ARBA" id="ARBA00023049"/>
    </source>
</evidence>
<evidence type="ECO:0000256" key="8">
    <source>
        <dbReference type="RuleBase" id="RU004447"/>
    </source>
</evidence>
<dbReference type="Pfam" id="PF05193">
    <property type="entry name" value="Peptidase_M16_C"/>
    <property type="match status" value="2"/>
</dbReference>
<evidence type="ECO:0000256" key="3">
    <source>
        <dbReference type="ARBA" id="ARBA00022670"/>
    </source>
</evidence>